<feature type="coiled-coil region" evidence="1">
    <location>
        <begin position="557"/>
        <end position="588"/>
    </location>
</feature>
<comment type="caution">
    <text evidence="3">The sequence shown here is derived from an EMBL/GenBank/DDBJ whole genome shotgun (WGS) entry which is preliminary data.</text>
</comment>
<keyword evidence="4" id="KW-1185">Reference proteome</keyword>
<feature type="compositionally biased region" description="Pro residues" evidence="2">
    <location>
        <begin position="239"/>
        <end position="266"/>
    </location>
</feature>
<keyword evidence="1" id="KW-0175">Coiled coil</keyword>
<dbReference type="Proteomes" id="UP000243579">
    <property type="component" value="Unassembled WGS sequence"/>
</dbReference>
<feature type="compositionally biased region" description="Pro residues" evidence="2">
    <location>
        <begin position="336"/>
        <end position="352"/>
    </location>
</feature>
<protein>
    <submittedName>
        <fullName evidence="3">Uncharacterized protein</fullName>
    </submittedName>
</protein>
<feature type="region of interest" description="Disordered" evidence="2">
    <location>
        <begin position="233"/>
        <end position="283"/>
    </location>
</feature>
<accession>A0A1V9Z243</accession>
<evidence type="ECO:0000256" key="1">
    <source>
        <dbReference type="SAM" id="Coils"/>
    </source>
</evidence>
<evidence type="ECO:0000313" key="4">
    <source>
        <dbReference type="Proteomes" id="UP000243579"/>
    </source>
</evidence>
<gene>
    <name evidence="3" type="ORF">ACHHYP_04092</name>
</gene>
<dbReference type="OrthoDB" id="71191at2759"/>
<feature type="region of interest" description="Disordered" evidence="2">
    <location>
        <begin position="332"/>
        <end position="361"/>
    </location>
</feature>
<evidence type="ECO:0000313" key="3">
    <source>
        <dbReference type="EMBL" id="OQR92088.1"/>
    </source>
</evidence>
<proteinExistence type="predicted"/>
<reference evidence="3 4" key="1">
    <citation type="journal article" date="2014" name="Genome Biol. Evol.">
        <title>The secreted proteins of Achlya hypogyna and Thraustotheca clavata identify the ancestral oomycete secretome and reveal gene acquisitions by horizontal gene transfer.</title>
        <authorList>
            <person name="Misner I."/>
            <person name="Blouin N."/>
            <person name="Leonard G."/>
            <person name="Richards T.A."/>
            <person name="Lane C.E."/>
        </authorList>
    </citation>
    <scope>NUCLEOTIDE SEQUENCE [LARGE SCALE GENOMIC DNA]</scope>
    <source>
        <strain evidence="3 4">ATCC 48635</strain>
    </source>
</reference>
<organism evidence="3 4">
    <name type="scientific">Achlya hypogyna</name>
    <name type="common">Oomycete</name>
    <name type="synonym">Protoachlya hypogyna</name>
    <dbReference type="NCBI Taxonomy" id="1202772"/>
    <lineage>
        <taxon>Eukaryota</taxon>
        <taxon>Sar</taxon>
        <taxon>Stramenopiles</taxon>
        <taxon>Oomycota</taxon>
        <taxon>Saprolegniomycetes</taxon>
        <taxon>Saprolegniales</taxon>
        <taxon>Achlyaceae</taxon>
        <taxon>Achlya</taxon>
    </lineage>
</organism>
<evidence type="ECO:0000256" key="2">
    <source>
        <dbReference type="SAM" id="MobiDB-lite"/>
    </source>
</evidence>
<name>A0A1V9Z243_ACHHY</name>
<dbReference type="EMBL" id="JNBR01000481">
    <property type="protein sequence ID" value="OQR92088.1"/>
    <property type="molecule type" value="Genomic_DNA"/>
</dbReference>
<dbReference type="AlphaFoldDB" id="A0A1V9Z243"/>
<sequence>MDGLSGEETEERPSSVLLLTVQRDLQAHASAVRTVLTRFAERILALEEQCEKQFVALPKAIEAIEAKCEASSAELATELRAAIDETRAAIPDYSDQFEVLDRQVRGLADNAADLHAEAMAQIGRVAEEATNVRSIMTSLGDAQRRATMAIHSALQGAVENIQIARGADKDEVMENIAVVQKTFAAQVDDIYKHVDDVMAKPPVVVIQTPEPPPRPATPPPRRVEPVVISFEAPTSLPSTPAPVPATPPPPEPEPPAPMPVPVPVPATPEKKTFPPMSVPPSNKIPVAIHARRREHQSRAPPAQTDLGAYELPPEMKHKIEHNVRATLDLPKAQPVALPPPPAAPPQPPPKASPPKGVDGPRTAEVEAQLQACQSGVEMVRSLLEVTRSQMKMNQDERDVVLAKELGGLRAKIKKVREELHTALPLLKPAVPEAALLPTPDLALGHVPSLRTALLELSRNLNVVRQTRKAMSSEMRRNLDKVIDVINDAYHAAVADAPDTTGALLRHVDRVARALAFGISSTVTVLTTADAVSAKEVAATVEGFSAALTCRLQDDTSADDARQHVAALADELQQAKTELRGSILQLQQRMDDAKSGGLKTVQSRHDFNDRGKALATLEHEVGALRAMMDERDETLQRLAVDLDAKADKRQLSR</sequence>
<dbReference type="STRING" id="1202772.A0A1V9Z243"/>